<feature type="non-terminal residue" evidence="1">
    <location>
        <position position="50"/>
    </location>
</feature>
<evidence type="ECO:0000313" key="1">
    <source>
        <dbReference type="EMBL" id="CEK99493.1"/>
    </source>
</evidence>
<sequence>MEEITEGGLGLNFEHEIFSANKKLKVDPSSIWFPRALESKMTRKQDDKYD</sequence>
<proteinExistence type="predicted"/>
<gene>
    <name evidence="1" type="primary">ORF221393</name>
</gene>
<protein>
    <submittedName>
        <fullName evidence="1">Uncharacterized protein</fullName>
    </submittedName>
</protein>
<name>A0A0B7C2S0_9EUPU</name>
<organism evidence="1">
    <name type="scientific">Arion vulgaris</name>
    <dbReference type="NCBI Taxonomy" id="1028688"/>
    <lineage>
        <taxon>Eukaryota</taxon>
        <taxon>Metazoa</taxon>
        <taxon>Spiralia</taxon>
        <taxon>Lophotrochozoa</taxon>
        <taxon>Mollusca</taxon>
        <taxon>Gastropoda</taxon>
        <taxon>Heterobranchia</taxon>
        <taxon>Euthyneura</taxon>
        <taxon>Panpulmonata</taxon>
        <taxon>Eupulmonata</taxon>
        <taxon>Stylommatophora</taxon>
        <taxon>Helicina</taxon>
        <taxon>Arionoidea</taxon>
        <taxon>Arionidae</taxon>
        <taxon>Arion</taxon>
    </lineage>
</organism>
<dbReference type="EMBL" id="HACG01052622">
    <property type="protein sequence ID" value="CEK99493.1"/>
    <property type="molecule type" value="Transcribed_RNA"/>
</dbReference>
<reference evidence="1" key="1">
    <citation type="submission" date="2014-12" db="EMBL/GenBank/DDBJ databases">
        <title>Insight into the proteome of Arion vulgaris.</title>
        <authorList>
            <person name="Aradska J."/>
            <person name="Bulat T."/>
            <person name="Smidak R."/>
            <person name="Sarate P."/>
            <person name="Gangsoo J."/>
            <person name="Sialana F."/>
            <person name="Bilban M."/>
            <person name="Lubec G."/>
        </authorList>
    </citation>
    <scope>NUCLEOTIDE SEQUENCE</scope>
    <source>
        <tissue evidence="1">Skin</tissue>
    </source>
</reference>
<dbReference type="AlphaFoldDB" id="A0A0B7C2S0"/>
<accession>A0A0B7C2S0</accession>